<dbReference type="EnsemblPlants" id="PNT63812">
    <property type="protein sequence ID" value="PNT63812"/>
    <property type="gene ID" value="BRADI_4g21255v3"/>
</dbReference>
<accession>A0A2K2CP63</accession>
<proteinExistence type="inferred from homology"/>
<evidence type="ECO:0000313" key="5">
    <source>
        <dbReference type="EMBL" id="PNT63812.1"/>
    </source>
</evidence>
<comment type="function">
    <text evidence="4">Dirigent proteins impart stereoselectivity on the phenoxy radical-coupling reaction, yielding optically active lignans from two molecules of coniferyl alcohol in the biosynthesis of lignans, flavonolignans, and alkaloids and thus plays a central role in plant secondary metabolism.</text>
</comment>
<evidence type="ECO:0000256" key="2">
    <source>
        <dbReference type="ARBA" id="ARBA00011738"/>
    </source>
</evidence>
<dbReference type="Proteomes" id="UP000008810">
    <property type="component" value="Chromosome 4"/>
</dbReference>
<dbReference type="InterPro" id="IPR004265">
    <property type="entry name" value="Dirigent"/>
</dbReference>
<keyword evidence="3 4" id="KW-0964">Secreted</keyword>
<organism evidence="5">
    <name type="scientific">Brachypodium distachyon</name>
    <name type="common">Purple false brome</name>
    <name type="synonym">Trachynia distachya</name>
    <dbReference type="NCBI Taxonomy" id="15368"/>
    <lineage>
        <taxon>Eukaryota</taxon>
        <taxon>Viridiplantae</taxon>
        <taxon>Streptophyta</taxon>
        <taxon>Embryophyta</taxon>
        <taxon>Tracheophyta</taxon>
        <taxon>Spermatophyta</taxon>
        <taxon>Magnoliopsida</taxon>
        <taxon>Liliopsida</taxon>
        <taxon>Poales</taxon>
        <taxon>Poaceae</taxon>
        <taxon>BOP clade</taxon>
        <taxon>Pooideae</taxon>
        <taxon>Stipodae</taxon>
        <taxon>Brachypodieae</taxon>
        <taxon>Brachypodium</taxon>
    </lineage>
</organism>
<sequence length="150" mass="15794">MHDVITATPPSYPVATAVQVINGTVPLPNDPTTHFGDMFAIDDLLTAGPDPTAPSAEVGRAQGFFQFASLTEYALLLSANFVFTAGSGKHNRSTVAVLARDVIFDDVRELPVVGGTGGFRGATGYGLMRTHSIDTVGKNAVLLIDLYLDV</sequence>
<dbReference type="Gramene" id="PNT63812">
    <property type="protein sequence ID" value="PNT63812"/>
    <property type="gene ID" value="BRADI_4g21255v3"/>
</dbReference>
<dbReference type="Gene3D" id="2.40.480.10">
    <property type="entry name" value="Allene oxide cyclase-like"/>
    <property type="match status" value="1"/>
</dbReference>
<dbReference type="GO" id="GO:0048046">
    <property type="term" value="C:apoplast"/>
    <property type="evidence" value="ECO:0007669"/>
    <property type="project" value="UniProtKB-SubCell"/>
</dbReference>
<dbReference type="FunCoup" id="A0A2K2CP63">
    <property type="interactions" value="4"/>
</dbReference>
<dbReference type="EMBL" id="CM000883">
    <property type="protein sequence ID" value="PNT63812.1"/>
    <property type="molecule type" value="Genomic_DNA"/>
</dbReference>
<name>A0A2K2CP63_BRADI</name>
<dbReference type="ExpressionAtlas" id="A0A2K2CP63">
    <property type="expression patterns" value="baseline"/>
</dbReference>
<dbReference type="InParanoid" id="A0A2K2CP63"/>
<dbReference type="GO" id="GO:0009699">
    <property type="term" value="P:phenylpropanoid biosynthetic process"/>
    <property type="evidence" value="ECO:0007669"/>
    <property type="project" value="UniProtKB-ARBA"/>
</dbReference>
<dbReference type="OrthoDB" id="665505at2759"/>
<evidence type="ECO:0000256" key="1">
    <source>
        <dbReference type="ARBA" id="ARBA00010746"/>
    </source>
</evidence>
<reference evidence="5" key="2">
    <citation type="submission" date="2017-06" db="EMBL/GenBank/DDBJ databases">
        <title>WGS assembly of Brachypodium distachyon.</title>
        <authorList>
            <consortium name="The International Brachypodium Initiative"/>
            <person name="Lucas S."/>
            <person name="Harmon-Smith M."/>
            <person name="Lail K."/>
            <person name="Tice H."/>
            <person name="Grimwood J."/>
            <person name="Bruce D."/>
            <person name="Barry K."/>
            <person name="Shu S."/>
            <person name="Lindquist E."/>
            <person name="Wang M."/>
            <person name="Pitluck S."/>
            <person name="Vogel J.P."/>
            <person name="Garvin D.F."/>
            <person name="Mockler T.C."/>
            <person name="Schmutz J."/>
            <person name="Rokhsar D."/>
            <person name="Bevan M.W."/>
        </authorList>
    </citation>
    <scope>NUCLEOTIDE SEQUENCE</scope>
    <source>
        <strain evidence="5">Bd21</strain>
    </source>
</reference>
<gene>
    <name evidence="5" type="ORF">BRADI_4g21255v3</name>
</gene>
<dbReference type="STRING" id="15368.A0A2K2CP63"/>
<evidence type="ECO:0000256" key="3">
    <source>
        <dbReference type="ARBA" id="ARBA00022525"/>
    </source>
</evidence>
<evidence type="ECO:0000313" key="6">
    <source>
        <dbReference type="EnsemblPlants" id="PNT63812"/>
    </source>
</evidence>
<comment type="similarity">
    <text evidence="1 4">Belongs to the plant dirigent protein family.</text>
</comment>
<keyword evidence="4" id="KW-0052">Apoplast</keyword>
<evidence type="ECO:0000256" key="4">
    <source>
        <dbReference type="RuleBase" id="RU363099"/>
    </source>
</evidence>
<dbReference type="InterPro" id="IPR044859">
    <property type="entry name" value="Allene_oxi_cyc_Dirigent"/>
</dbReference>
<evidence type="ECO:0000313" key="7">
    <source>
        <dbReference type="Proteomes" id="UP000008810"/>
    </source>
</evidence>
<reference evidence="6" key="3">
    <citation type="submission" date="2018-08" db="UniProtKB">
        <authorList>
            <consortium name="EnsemblPlants"/>
        </authorList>
    </citation>
    <scope>IDENTIFICATION</scope>
    <source>
        <strain evidence="6">cv. Bd21</strain>
    </source>
</reference>
<reference evidence="5 6" key="1">
    <citation type="journal article" date="2010" name="Nature">
        <title>Genome sequencing and analysis of the model grass Brachypodium distachyon.</title>
        <authorList>
            <consortium name="International Brachypodium Initiative"/>
        </authorList>
    </citation>
    <scope>NUCLEOTIDE SEQUENCE [LARGE SCALE GENOMIC DNA]</scope>
    <source>
        <strain evidence="5 6">Bd21</strain>
    </source>
</reference>
<keyword evidence="7" id="KW-1185">Reference proteome</keyword>
<dbReference type="AlphaFoldDB" id="A0A2K2CP63"/>
<comment type="subcellular location">
    <subcellularLocation>
        <location evidence="4">Secreted</location>
        <location evidence="4">Extracellular space</location>
        <location evidence="4">Apoplast</location>
    </subcellularLocation>
</comment>
<dbReference type="Pfam" id="PF03018">
    <property type="entry name" value="Dirigent"/>
    <property type="match status" value="1"/>
</dbReference>
<dbReference type="PANTHER" id="PTHR21495">
    <property type="entry name" value="NUCLEOPORIN-RELATED"/>
    <property type="match status" value="1"/>
</dbReference>
<comment type="subunit">
    <text evidence="2 4">Homodimer.</text>
</comment>
<protein>
    <recommendedName>
        <fullName evidence="4">Dirigent protein</fullName>
    </recommendedName>
</protein>